<evidence type="ECO:0000259" key="13">
    <source>
        <dbReference type="Pfam" id="PF03717"/>
    </source>
</evidence>
<keyword evidence="6" id="KW-0133">Cell shape</keyword>
<dbReference type="PANTHER" id="PTHR30627">
    <property type="entry name" value="PEPTIDOGLYCAN D,D-TRANSPEPTIDASE"/>
    <property type="match status" value="1"/>
</dbReference>
<sequence length="613" mass="68724">MSQRKNSKYAIRKYFISSTFVLVVLIYVLRLFYLQVINSDYKLQANSIAFLRKAVYPSRGMIYDNNDKLLVYNKSTANVMVITRETKDFDTLDLCNTLSIDKEYFIEKMKYIKDKKLNKSYSPYLPQLFMSQITLEEVGLLQEKLHKFPGFYVEYRMARDYNYHSAALVLGTTGEVNQKDLDNDPYYVPGDYSGRTGIEKEYESILRGEKGVTVLLRDAHGRIQGSYENGKYDRDVISGHDLKLALDIDLQTYGEKLMAGKRGAIVMIEPSTGEIRCLVSAPSFDPSLLVGRERGNNHKLLEQDPQKPLYNRAIMGTYPPGSTFKPAQGAVFLKEKVITPHTLYSCHHGYPLLGNRPACHPHGSPINLVPALATSCNAYFCWGLRALLEDNKRFHNIQEAFENWKDNMVNMGFGYKLNIDLPGERRGYIPNANVYDKIHAGKWNSSSIISIAIGQGEILTTPLQIANLGAIIANRGYYYTPHVVKGISNYPKDSLKIKKMDTHIPKEVFDVIDEGMAAAVLGGTCRGAAISGISVCGKTGTAENVHGKDHSAFMGYAPRENPQIAICVYVENAGFGASFGVPIAKLMMEYYLTGKISESSLDIERRMVNSIVP</sequence>
<evidence type="ECO:0000256" key="9">
    <source>
        <dbReference type="ARBA" id="ARBA00023136"/>
    </source>
</evidence>
<dbReference type="OrthoDB" id="9766847at2"/>
<dbReference type="InterPro" id="IPR001460">
    <property type="entry name" value="PCN-bd_Tpept"/>
</dbReference>
<dbReference type="GO" id="GO:0071555">
    <property type="term" value="P:cell wall organization"/>
    <property type="evidence" value="ECO:0007669"/>
    <property type="project" value="UniProtKB-KW"/>
</dbReference>
<reference evidence="14 15" key="1">
    <citation type="submission" date="2014-08" db="EMBL/GenBank/DDBJ databases">
        <title>Porphyromonas cangingivalis strain:COT-109_OH1386 Genome sequencing.</title>
        <authorList>
            <person name="Wallis C."/>
            <person name="Deusch O."/>
            <person name="O'Flynn C."/>
            <person name="Davis I."/>
            <person name="Jospin G."/>
            <person name="Darling A.E."/>
            <person name="Coil D.A."/>
            <person name="Alexiev A."/>
            <person name="Horsfall A."/>
            <person name="Kirkwood N."/>
            <person name="Harris S."/>
            <person name="Eisen J.A."/>
        </authorList>
    </citation>
    <scope>NUCLEOTIDE SEQUENCE [LARGE SCALE GENOMIC DNA]</scope>
    <source>
        <strain evidence="15">COT-109 OH1386</strain>
    </source>
</reference>
<evidence type="ECO:0000313" key="15">
    <source>
        <dbReference type="Proteomes" id="UP000030125"/>
    </source>
</evidence>
<evidence type="ECO:0000256" key="11">
    <source>
        <dbReference type="SAM" id="Phobius"/>
    </source>
</evidence>
<dbReference type="Proteomes" id="UP000030125">
    <property type="component" value="Unassembled WGS sequence"/>
</dbReference>
<keyword evidence="5 11" id="KW-0812">Transmembrane</keyword>
<dbReference type="Gene3D" id="3.30.1390.30">
    <property type="entry name" value="Penicillin-binding protein 2a, domain 3"/>
    <property type="match status" value="1"/>
</dbReference>
<gene>
    <name evidence="14" type="ORF">HQ35_02470</name>
</gene>
<dbReference type="SUPFAM" id="SSF56601">
    <property type="entry name" value="beta-lactamase/transpeptidase-like"/>
    <property type="match status" value="1"/>
</dbReference>
<name>A0A0A2F1U4_PORCN</name>
<keyword evidence="10" id="KW-0961">Cell wall biogenesis/degradation</keyword>
<evidence type="ECO:0000259" key="12">
    <source>
        <dbReference type="Pfam" id="PF00905"/>
    </source>
</evidence>
<dbReference type="GO" id="GO:0009252">
    <property type="term" value="P:peptidoglycan biosynthetic process"/>
    <property type="evidence" value="ECO:0007669"/>
    <property type="project" value="UniProtKB-KW"/>
</dbReference>
<dbReference type="Pfam" id="PF03717">
    <property type="entry name" value="PBP_dimer"/>
    <property type="match status" value="1"/>
</dbReference>
<organism evidence="14 15">
    <name type="scientific">Porphyromonas cangingivalis</name>
    <dbReference type="NCBI Taxonomy" id="36874"/>
    <lineage>
        <taxon>Bacteria</taxon>
        <taxon>Pseudomonadati</taxon>
        <taxon>Bacteroidota</taxon>
        <taxon>Bacteroidia</taxon>
        <taxon>Bacteroidales</taxon>
        <taxon>Porphyromonadaceae</taxon>
        <taxon>Porphyromonas</taxon>
    </lineage>
</organism>
<feature type="domain" description="Penicillin-binding protein transpeptidase" evidence="12">
    <location>
        <begin position="263"/>
        <end position="588"/>
    </location>
</feature>
<dbReference type="PANTHER" id="PTHR30627:SF2">
    <property type="entry name" value="PEPTIDOGLYCAN D,D-TRANSPEPTIDASE MRDA"/>
    <property type="match status" value="1"/>
</dbReference>
<dbReference type="GO" id="GO:0008360">
    <property type="term" value="P:regulation of cell shape"/>
    <property type="evidence" value="ECO:0007669"/>
    <property type="project" value="UniProtKB-KW"/>
</dbReference>
<dbReference type="InterPro" id="IPR012338">
    <property type="entry name" value="Beta-lactam/transpept-like"/>
</dbReference>
<protein>
    <submittedName>
        <fullName evidence="14">Penicillin-binding protein</fullName>
    </submittedName>
</protein>
<keyword evidence="4" id="KW-0378">Hydrolase</keyword>
<keyword evidence="3" id="KW-1003">Cell membrane</keyword>
<keyword evidence="15" id="KW-1185">Reference proteome</keyword>
<evidence type="ECO:0000256" key="1">
    <source>
        <dbReference type="ARBA" id="ARBA00004167"/>
    </source>
</evidence>
<keyword evidence="9 11" id="KW-0472">Membrane</keyword>
<evidence type="ECO:0000256" key="6">
    <source>
        <dbReference type="ARBA" id="ARBA00022960"/>
    </source>
</evidence>
<comment type="caution">
    <text evidence="14">The sequence shown here is derived from an EMBL/GenBank/DDBJ whole genome shotgun (WGS) entry which is preliminary data.</text>
</comment>
<dbReference type="FunFam" id="3.40.710.10:FF:000024">
    <property type="entry name" value="Penicillin-binding protein 2"/>
    <property type="match status" value="1"/>
</dbReference>
<feature type="transmembrane region" description="Helical" evidence="11">
    <location>
        <begin position="14"/>
        <end position="33"/>
    </location>
</feature>
<dbReference type="GO" id="GO:0005886">
    <property type="term" value="C:plasma membrane"/>
    <property type="evidence" value="ECO:0007669"/>
    <property type="project" value="UniProtKB-SubCell"/>
</dbReference>
<dbReference type="GO" id="GO:0071972">
    <property type="term" value="F:peptidoglycan L,D-transpeptidase activity"/>
    <property type="evidence" value="ECO:0007669"/>
    <property type="project" value="TreeGrafter"/>
</dbReference>
<proteinExistence type="predicted"/>
<dbReference type="Gene3D" id="3.90.1310.10">
    <property type="entry name" value="Penicillin-binding protein 2a (Domain 2)"/>
    <property type="match status" value="1"/>
</dbReference>
<evidence type="ECO:0000256" key="8">
    <source>
        <dbReference type="ARBA" id="ARBA00022989"/>
    </source>
</evidence>
<evidence type="ECO:0000256" key="5">
    <source>
        <dbReference type="ARBA" id="ARBA00022692"/>
    </source>
</evidence>
<keyword evidence="7" id="KW-0573">Peptidoglycan synthesis</keyword>
<dbReference type="SUPFAM" id="SSF56519">
    <property type="entry name" value="Penicillin binding protein dimerisation domain"/>
    <property type="match status" value="1"/>
</dbReference>
<evidence type="ECO:0000256" key="4">
    <source>
        <dbReference type="ARBA" id="ARBA00022645"/>
    </source>
</evidence>
<dbReference type="InterPro" id="IPR050515">
    <property type="entry name" value="Beta-lactam/transpept"/>
</dbReference>
<dbReference type="Pfam" id="PF00905">
    <property type="entry name" value="Transpeptidase"/>
    <property type="match status" value="1"/>
</dbReference>
<evidence type="ECO:0000256" key="3">
    <source>
        <dbReference type="ARBA" id="ARBA00022475"/>
    </source>
</evidence>
<dbReference type="EMBL" id="JQJD01000010">
    <property type="protein sequence ID" value="KGN82439.1"/>
    <property type="molecule type" value="Genomic_DNA"/>
</dbReference>
<dbReference type="InterPro" id="IPR005311">
    <property type="entry name" value="PBP_dimer"/>
</dbReference>
<dbReference type="AlphaFoldDB" id="A0A0A2F1U4"/>
<evidence type="ECO:0000256" key="2">
    <source>
        <dbReference type="ARBA" id="ARBA00004236"/>
    </source>
</evidence>
<dbReference type="InterPro" id="IPR036138">
    <property type="entry name" value="PBP_dimer_sf"/>
</dbReference>
<accession>A0A0A2F1U4</accession>
<keyword evidence="8 11" id="KW-1133">Transmembrane helix</keyword>
<keyword evidence="4" id="KW-0645">Protease</keyword>
<dbReference type="Gene3D" id="3.40.710.10">
    <property type="entry name" value="DD-peptidase/beta-lactamase superfamily"/>
    <property type="match status" value="1"/>
</dbReference>
<keyword evidence="4" id="KW-0121">Carboxypeptidase</keyword>
<evidence type="ECO:0000256" key="10">
    <source>
        <dbReference type="ARBA" id="ARBA00023316"/>
    </source>
</evidence>
<dbReference type="RefSeq" id="WP_036850691.1">
    <property type="nucleotide sequence ID" value="NZ_JQJD01000010.1"/>
</dbReference>
<dbReference type="eggNOG" id="COG0768">
    <property type="taxonomic scope" value="Bacteria"/>
</dbReference>
<dbReference type="STRING" id="36874.HQ34_04845"/>
<feature type="domain" description="Penicillin-binding protein dimerisation" evidence="13">
    <location>
        <begin position="55"/>
        <end position="225"/>
    </location>
</feature>
<evidence type="ECO:0000256" key="7">
    <source>
        <dbReference type="ARBA" id="ARBA00022984"/>
    </source>
</evidence>
<comment type="subcellular location">
    <subcellularLocation>
        <location evidence="2">Cell membrane</location>
    </subcellularLocation>
    <subcellularLocation>
        <location evidence="1">Membrane</location>
        <topology evidence="1">Single-pass membrane protein</topology>
    </subcellularLocation>
</comment>
<evidence type="ECO:0000313" key="14">
    <source>
        <dbReference type="EMBL" id="KGN82439.1"/>
    </source>
</evidence>
<dbReference type="GO" id="GO:0008658">
    <property type="term" value="F:penicillin binding"/>
    <property type="evidence" value="ECO:0007669"/>
    <property type="project" value="InterPro"/>
</dbReference>